<name>A0A4R5F841_9ACTN</name>
<gene>
    <name evidence="2" type="ORF">E1295_25570</name>
</gene>
<dbReference type="AlphaFoldDB" id="A0A4R5F841"/>
<evidence type="ECO:0000256" key="1">
    <source>
        <dbReference type="SAM" id="MobiDB-lite"/>
    </source>
</evidence>
<keyword evidence="3" id="KW-1185">Reference proteome</keyword>
<proteinExistence type="predicted"/>
<dbReference type="Proteomes" id="UP000295136">
    <property type="component" value="Unassembled WGS sequence"/>
</dbReference>
<accession>A0A4R5F841</accession>
<reference evidence="2 3" key="1">
    <citation type="submission" date="2019-03" db="EMBL/GenBank/DDBJ databases">
        <title>Draft genome sequences of novel Actinobacteria.</title>
        <authorList>
            <person name="Sahin N."/>
            <person name="Ay H."/>
            <person name="Saygin H."/>
        </authorList>
    </citation>
    <scope>NUCLEOTIDE SEQUENCE [LARGE SCALE GENOMIC DNA]</scope>
    <source>
        <strain evidence="2 3">6K102</strain>
    </source>
</reference>
<evidence type="ECO:0000313" key="2">
    <source>
        <dbReference type="EMBL" id="TDE44112.1"/>
    </source>
</evidence>
<feature type="compositionally biased region" description="Basic and acidic residues" evidence="1">
    <location>
        <begin position="228"/>
        <end position="241"/>
    </location>
</feature>
<comment type="caution">
    <text evidence="2">The sequence shown here is derived from an EMBL/GenBank/DDBJ whole genome shotgun (WGS) entry which is preliminary data.</text>
</comment>
<feature type="region of interest" description="Disordered" evidence="1">
    <location>
        <begin position="185"/>
        <end position="258"/>
    </location>
</feature>
<dbReference type="EMBL" id="SMLD01000073">
    <property type="protein sequence ID" value="TDE44112.1"/>
    <property type="molecule type" value="Genomic_DNA"/>
</dbReference>
<evidence type="ECO:0000313" key="3">
    <source>
        <dbReference type="Proteomes" id="UP000295136"/>
    </source>
</evidence>
<dbReference type="RefSeq" id="WP_132633427.1">
    <property type="nucleotide sequence ID" value="NZ_SMLD01000073.1"/>
</dbReference>
<organism evidence="2 3">
    <name type="scientific">Nonomuraea mesophila</name>
    <dbReference type="NCBI Taxonomy" id="2530382"/>
    <lineage>
        <taxon>Bacteria</taxon>
        <taxon>Bacillati</taxon>
        <taxon>Actinomycetota</taxon>
        <taxon>Actinomycetes</taxon>
        <taxon>Streptosporangiales</taxon>
        <taxon>Streptosporangiaceae</taxon>
        <taxon>Nonomuraea</taxon>
    </lineage>
</organism>
<sequence length="285" mass="30806">MDVVLPPALDATLEMMGVPNINVSVSDIHADAAAWRTVDAYSTAVSGQQEAVMRQAGEVYDGDSATVLSDFSQETQGHLARAAVAVRSVPVVLDNVGWLVTGAKLAVGATAAHVLWRMLRAHVSAGPLGPALNAQALLQGRARILAIRHQTQQGAGRVLAPALRDRAASQFRHVVEHLRLPGMGPRPAFAGGPRLPGTRMPSESRDFPGLARMGWRKNASNKTNSGDKPYESKEEAEKAAREAAGQGGRSRFRPECRSDDHVHVDYFNKHGEVSHTKHFPWKKKK</sequence>
<protein>
    <submittedName>
        <fullName evidence="2">Uncharacterized protein</fullName>
    </submittedName>
</protein>